<evidence type="ECO:0000313" key="2">
    <source>
        <dbReference type="Proteomes" id="UP000318431"/>
    </source>
</evidence>
<dbReference type="OrthoDB" id="8810223at2"/>
<comment type="caution">
    <text evidence="1">The sequence shown here is derived from an EMBL/GenBank/DDBJ whole genome shotgun (WGS) entry which is preliminary data.</text>
</comment>
<keyword evidence="2" id="KW-1185">Reference proteome</keyword>
<dbReference type="Proteomes" id="UP000318431">
    <property type="component" value="Unassembled WGS sequence"/>
</dbReference>
<accession>A0A562QUH6</accession>
<proteinExistence type="predicted"/>
<organism evidence="1 2">
    <name type="scientific">Pseudoduganella lurida</name>
    <dbReference type="NCBI Taxonomy" id="1036180"/>
    <lineage>
        <taxon>Bacteria</taxon>
        <taxon>Pseudomonadati</taxon>
        <taxon>Pseudomonadota</taxon>
        <taxon>Betaproteobacteria</taxon>
        <taxon>Burkholderiales</taxon>
        <taxon>Oxalobacteraceae</taxon>
        <taxon>Telluria group</taxon>
        <taxon>Pseudoduganella</taxon>
    </lineage>
</organism>
<dbReference type="AlphaFoldDB" id="A0A562QUH6"/>
<sequence>MQLPAALVGRVFAFSAGPPGWHFLPAGAPRDGLLLRASTRDELVGKYPGLSRKLGVAAFFDMLGGTKRHRPAYQAEGIERAVRYTKASHGRLHAYWIEAAPGDTQTLHIALDGSDTVYTLAGGITPQWYDAFLAHLRIAPIP</sequence>
<gene>
    <name evidence="1" type="ORF">IP91_05120</name>
</gene>
<reference evidence="1 2" key="1">
    <citation type="journal article" date="2015" name="Stand. Genomic Sci.">
        <title>Genomic Encyclopedia of Bacterial and Archaeal Type Strains, Phase III: the genomes of soil and plant-associated and newly described type strains.</title>
        <authorList>
            <person name="Whitman W.B."/>
            <person name="Woyke T."/>
            <person name="Klenk H.P."/>
            <person name="Zhou Y."/>
            <person name="Lilburn T.G."/>
            <person name="Beck B.J."/>
            <person name="De Vos P."/>
            <person name="Vandamme P."/>
            <person name="Eisen J.A."/>
            <person name="Garrity G."/>
            <person name="Hugenholtz P."/>
            <person name="Kyrpides N.C."/>
        </authorList>
    </citation>
    <scope>NUCLEOTIDE SEQUENCE [LARGE SCALE GENOMIC DNA]</scope>
    <source>
        <strain evidence="1 2">CGMCC 1.10822</strain>
    </source>
</reference>
<protein>
    <submittedName>
        <fullName evidence="1">Uncharacterized protein</fullName>
    </submittedName>
</protein>
<dbReference type="RefSeq" id="WP_158643206.1">
    <property type="nucleotide sequence ID" value="NZ_VLLB01000017.1"/>
</dbReference>
<name>A0A562QUH6_9BURK</name>
<dbReference type="EMBL" id="VLLB01000017">
    <property type="protein sequence ID" value="TWI60425.1"/>
    <property type="molecule type" value="Genomic_DNA"/>
</dbReference>
<evidence type="ECO:0000313" key="1">
    <source>
        <dbReference type="EMBL" id="TWI60425.1"/>
    </source>
</evidence>